<sequence>MAKSIRMNLSMATGRSTSCQTELEYMDSISSFIVACHFSLSKSSIVALKVNGSSLPSSAVMTCASSVYQSGAIDNSIYHEYSAAVG</sequence>
<dbReference type="AlphaFoldDB" id="W9SDY7"/>
<reference evidence="2" key="1">
    <citation type="submission" date="2013-01" db="EMBL/GenBank/DDBJ databases">
        <title>Draft Genome Sequence of a Mulberry Tree, Morus notabilis C.K. Schneid.</title>
        <authorList>
            <person name="He N."/>
            <person name="Zhao S."/>
        </authorList>
    </citation>
    <scope>NUCLEOTIDE SEQUENCE</scope>
</reference>
<name>W9SDY7_9ROSA</name>
<dbReference type="EMBL" id="KE345335">
    <property type="protein sequence ID" value="EXC01673.1"/>
    <property type="molecule type" value="Genomic_DNA"/>
</dbReference>
<accession>W9SDY7</accession>
<keyword evidence="2" id="KW-1185">Reference proteome</keyword>
<protein>
    <submittedName>
        <fullName evidence="1">Uncharacterized protein</fullName>
    </submittedName>
</protein>
<evidence type="ECO:0000313" key="1">
    <source>
        <dbReference type="EMBL" id="EXC01673.1"/>
    </source>
</evidence>
<gene>
    <name evidence="1" type="ORF">L484_002849</name>
</gene>
<organism evidence="1 2">
    <name type="scientific">Morus notabilis</name>
    <dbReference type="NCBI Taxonomy" id="981085"/>
    <lineage>
        <taxon>Eukaryota</taxon>
        <taxon>Viridiplantae</taxon>
        <taxon>Streptophyta</taxon>
        <taxon>Embryophyta</taxon>
        <taxon>Tracheophyta</taxon>
        <taxon>Spermatophyta</taxon>
        <taxon>Magnoliopsida</taxon>
        <taxon>eudicotyledons</taxon>
        <taxon>Gunneridae</taxon>
        <taxon>Pentapetalae</taxon>
        <taxon>rosids</taxon>
        <taxon>fabids</taxon>
        <taxon>Rosales</taxon>
        <taxon>Moraceae</taxon>
        <taxon>Moreae</taxon>
        <taxon>Morus</taxon>
    </lineage>
</organism>
<dbReference type="Proteomes" id="UP000030645">
    <property type="component" value="Unassembled WGS sequence"/>
</dbReference>
<evidence type="ECO:0000313" key="2">
    <source>
        <dbReference type="Proteomes" id="UP000030645"/>
    </source>
</evidence>
<proteinExistence type="predicted"/>